<dbReference type="Proteomes" id="UP000036987">
    <property type="component" value="Unassembled WGS sequence"/>
</dbReference>
<dbReference type="OMA" id="SHAWIPR"/>
<dbReference type="PROSITE" id="PS50102">
    <property type="entry name" value="RRM"/>
    <property type="match status" value="2"/>
</dbReference>
<protein>
    <submittedName>
        <fullName evidence="5">RNA binding protein</fullName>
    </submittedName>
</protein>
<dbReference type="Pfam" id="PF00076">
    <property type="entry name" value="RRM_1"/>
    <property type="match status" value="2"/>
</dbReference>
<dbReference type="InterPro" id="IPR035979">
    <property type="entry name" value="RBD_domain_sf"/>
</dbReference>
<evidence type="ECO:0000256" key="2">
    <source>
        <dbReference type="PROSITE-ProRule" id="PRU00176"/>
    </source>
</evidence>
<dbReference type="SMART" id="SM00360">
    <property type="entry name" value="RRM"/>
    <property type="match status" value="2"/>
</dbReference>
<comment type="caution">
    <text evidence="5">The sequence shown here is derived from an EMBL/GenBank/DDBJ whole genome shotgun (WGS) entry which is preliminary data.</text>
</comment>
<feature type="domain" description="RRM" evidence="4">
    <location>
        <begin position="130"/>
        <end position="212"/>
    </location>
</feature>
<dbReference type="GO" id="GO:0003723">
    <property type="term" value="F:RNA binding"/>
    <property type="evidence" value="ECO:0007669"/>
    <property type="project" value="UniProtKB-UniRule"/>
</dbReference>
<evidence type="ECO:0000256" key="1">
    <source>
        <dbReference type="ARBA" id="ARBA00022884"/>
    </source>
</evidence>
<dbReference type="OrthoDB" id="1875751at2759"/>
<gene>
    <name evidence="5" type="ORF">ZOSMA_241G00160</name>
</gene>
<dbReference type="EMBL" id="LFYR01000845">
    <property type="protein sequence ID" value="KMZ68294.1"/>
    <property type="molecule type" value="Genomic_DNA"/>
</dbReference>
<keyword evidence="6" id="KW-1185">Reference proteome</keyword>
<dbReference type="AlphaFoldDB" id="A0A0K9PH39"/>
<proteinExistence type="predicted"/>
<evidence type="ECO:0000259" key="4">
    <source>
        <dbReference type="PROSITE" id="PS50102"/>
    </source>
</evidence>
<dbReference type="InterPro" id="IPR050886">
    <property type="entry name" value="RNA-binding_reg"/>
</dbReference>
<dbReference type="Gene3D" id="3.30.70.330">
    <property type="match status" value="2"/>
</dbReference>
<feature type="compositionally biased region" description="Gly residues" evidence="3">
    <location>
        <begin position="474"/>
        <end position="485"/>
    </location>
</feature>
<reference evidence="6" key="1">
    <citation type="journal article" date="2016" name="Nature">
        <title>The genome of the seagrass Zostera marina reveals angiosperm adaptation to the sea.</title>
        <authorList>
            <person name="Olsen J.L."/>
            <person name="Rouze P."/>
            <person name="Verhelst B."/>
            <person name="Lin Y.-C."/>
            <person name="Bayer T."/>
            <person name="Collen J."/>
            <person name="Dattolo E."/>
            <person name="De Paoli E."/>
            <person name="Dittami S."/>
            <person name="Maumus F."/>
            <person name="Michel G."/>
            <person name="Kersting A."/>
            <person name="Lauritano C."/>
            <person name="Lohaus R."/>
            <person name="Toepel M."/>
            <person name="Tonon T."/>
            <person name="Vanneste K."/>
            <person name="Amirebrahimi M."/>
            <person name="Brakel J."/>
            <person name="Bostroem C."/>
            <person name="Chovatia M."/>
            <person name="Grimwood J."/>
            <person name="Jenkins J.W."/>
            <person name="Jueterbock A."/>
            <person name="Mraz A."/>
            <person name="Stam W.T."/>
            <person name="Tice H."/>
            <person name="Bornberg-Bauer E."/>
            <person name="Green P.J."/>
            <person name="Pearson G.A."/>
            <person name="Procaccini G."/>
            <person name="Duarte C.M."/>
            <person name="Schmutz J."/>
            <person name="Reusch T.B.H."/>
            <person name="Van de Peer Y."/>
        </authorList>
    </citation>
    <scope>NUCLEOTIDE SEQUENCE [LARGE SCALE GENOMIC DNA]</scope>
    <source>
        <strain evidence="6">cv. Finnish</strain>
    </source>
</reference>
<dbReference type="InterPro" id="IPR000504">
    <property type="entry name" value="RRM_dom"/>
</dbReference>
<feature type="region of interest" description="Disordered" evidence="3">
    <location>
        <begin position="1"/>
        <end position="50"/>
    </location>
</feature>
<accession>A0A0K9PH39</accession>
<evidence type="ECO:0000256" key="3">
    <source>
        <dbReference type="SAM" id="MobiDB-lite"/>
    </source>
</evidence>
<evidence type="ECO:0000313" key="6">
    <source>
        <dbReference type="Proteomes" id="UP000036987"/>
    </source>
</evidence>
<dbReference type="SUPFAM" id="SSF54928">
    <property type="entry name" value="RNA-binding domain, RBD"/>
    <property type="match status" value="2"/>
</dbReference>
<dbReference type="PANTHER" id="PTHR48024">
    <property type="entry name" value="GEO13361P1-RELATED"/>
    <property type="match status" value="1"/>
</dbReference>
<keyword evidence="1 2" id="KW-0694">RNA-binding</keyword>
<feature type="domain" description="RRM" evidence="4">
    <location>
        <begin position="232"/>
        <end position="320"/>
    </location>
</feature>
<name>A0A0K9PH39_ZOSMR</name>
<dbReference type="STRING" id="29655.A0A0K9PH39"/>
<sequence length="485" mass="52460">MAIEKKRKLQHEESEHGYQEHQLQEQEQEHDQGLEEVEHNHELMPVLDHDQLELYDVSNPHPQQEGTLVEIEGSDLKNEEEEEEDEDDITKLLEPLSREHLIGIINFAAHTEPTVVNEIYRLVDIDPSFRKIFVHGLNWSTTADVLRSIFSKHGDIEDCRVVSDRNTGKSKGYGFVLFRHRKDAKKALKYPQNLIDGRMTACQLASVGPTAPQQGHMMNPVVQSQGGETAPRKIFVGNVHTGIDGTRLLDFFSKFGEIEEGPLGFDRQTGKPKGFALFIYRTVEGAKKALEEPNKVFEGQTLYCQRASEGHKNKVSASGNLSNRADLGFGGNAGYNMGGSGRYNVSGGSGAYNGGMDMGMSQGVMNAGSMQYGQGMQQANTAALAMLAAAGQNPAAFGVSPAFLASFNPALAAAMGGGNPPIGMQTSMAPPGYGMGNSTYPNAVYQGPQPAVNPTGAAYQGPQIGQTPSPMPPMGGGHMGGYRPH</sequence>
<dbReference type="InterPro" id="IPR012677">
    <property type="entry name" value="Nucleotide-bd_a/b_plait_sf"/>
</dbReference>
<evidence type="ECO:0000313" key="5">
    <source>
        <dbReference type="EMBL" id="KMZ68294.1"/>
    </source>
</evidence>
<feature type="compositionally biased region" description="Basic and acidic residues" evidence="3">
    <location>
        <begin position="10"/>
        <end position="50"/>
    </location>
</feature>
<feature type="region of interest" description="Disordered" evidence="3">
    <location>
        <begin position="463"/>
        <end position="485"/>
    </location>
</feature>
<organism evidence="5 6">
    <name type="scientific">Zostera marina</name>
    <name type="common">Eelgrass</name>
    <dbReference type="NCBI Taxonomy" id="29655"/>
    <lineage>
        <taxon>Eukaryota</taxon>
        <taxon>Viridiplantae</taxon>
        <taxon>Streptophyta</taxon>
        <taxon>Embryophyta</taxon>
        <taxon>Tracheophyta</taxon>
        <taxon>Spermatophyta</taxon>
        <taxon>Magnoliopsida</taxon>
        <taxon>Liliopsida</taxon>
        <taxon>Zosteraceae</taxon>
        <taxon>Zostera</taxon>
    </lineage>
</organism>
<dbReference type="PANTHER" id="PTHR48024:SF9">
    <property type="entry name" value="UBP1-ASSOCIATED PROTEINS 1A-RELATED"/>
    <property type="match status" value="1"/>
</dbReference>